<dbReference type="InterPro" id="IPR021109">
    <property type="entry name" value="Peptidase_aspartic_dom_sf"/>
</dbReference>
<feature type="region of interest" description="Disordered" evidence="9">
    <location>
        <begin position="1233"/>
        <end position="1330"/>
    </location>
</feature>
<dbReference type="PROSITE" id="PS50994">
    <property type="entry name" value="INTEGRASE"/>
    <property type="match status" value="1"/>
</dbReference>
<evidence type="ECO:0000256" key="7">
    <source>
        <dbReference type="ARBA" id="ARBA00022884"/>
    </source>
</evidence>
<reference evidence="13" key="1">
    <citation type="submission" date="2017-03" db="EMBL/GenBank/DDBJ databases">
        <authorList>
            <person name="Sharma R."/>
            <person name="Thines M."/>
        </authorList>
    </citation>
    <scope>NUCLEOTIDE SEQUENCE [LARGE SCALE GENOMIC DNA]</scope>
</reference>
<evidence type="ECO:0000256" key="9">
    <source>
        <dbReference type="SAM" id="MobiDB-lite"/>
    </source>
</evidence>
<dbReference type="CDD" id="cd01647">
    <property type="entry name" value="RT_LTR"/>
    <property type="match status" value="1"/>
</dbReference>
<evidence type="ECO:0000256" key="1">
    <source>
        <dbReference type="ARBA" id="ARBA00012493"/>
    </source>
</evidence>
<dbReference type="PROSITE" id="PS50878">
    <property type="entry name" value="RT_POL"/>
    <property type="match status" value="1"/>
</dbReference>
<evidence type="ECO:0000256" key="6">
    <source>
        <dbReference type="ARBA" id="ARBA00022801"/>
    </source>
</evidence>
<dbReference type="GO" id="GO:0016787">
    <property type="term" value="F:hydrolase activity"/>
    <property type="evidence" value="ECO:0007669"/>
    <property type="project" value="UniProtKB-KW"/>
</dbReference>
<feature type="compositionally biased region" description="Basic and acidic residues" evidence="9">
    <location>
        <begin position="1306"/>
        <end position="1315"/>
    </location>
</feature>
<name>A0A1W5D8T0_9LECA</name>
<dbReference type="PANTHER" id="PTHR37984">
    <property type="entry name" value="PROTEIN CBG26694"/>
    <property type="match status" value="1"/>
</dbReference>
<dbReference type="InterPro" id="IPR012337">
    <property type="entry name" value="RNaseH-like_sf"/>
</dbReference>
<keyword evidence="7" id="KW-0694">RNA-binding</keyword>
<dbReference type="InterPro" id="IPR001584">
    <property type="entry name" value="Integrase_cat-core"/>
</dbReference>
<keyword evidence="2" id="KW-0808">Transferase</keyword>
<dbReference type="Proteomes" id="UP000192927">
    <property type="component" value="Unassembled WGS sequence"/>
</dbReference>
<dbReference type="Gene3D" id="3.30.70.270">
    <property type="match status" value="2"/>
</dbReference>
<feature type="compositionally biased region" description="Polar residues" evidence="9">
    <location>
        <begin position="1274"/>
        <end position="1283"/>
    </location>
</feature>
<dbReference type="GO" id="GO:0003964">
    <property type="term" value="F:RNA-directed DNA polymerase activity"/>
    <property type="evidence" value="ECO:0007669"/>
    <property type="project" value="UniProtKB-KW"/>
</dbReference>
<accession>A0A1W5D8T0</accession>
<evidence type="ECO:0000256" key="2">
    <source>
        <dbReference type="ARBA" id="ARBA00022679"/>
    </source>
</evidence>
<evidence type="ECO:0000256" key="5">
    <source>
        <dbReference type="ARBA" id="ARBA00022759"/>
    </source>
</evidence>
<evidence type="ECO:0000259" key="10">
    <source>
        <dbReference type="PROSITE" id="PS50878"/>
    </source>
</evidence>
<dbReference type="InterPro" id="IPR050951">
    <property type="entry name" value="Retrovirus_Pol_polyprotein"/>
</dbReference>
<evidence type="ECO:0000313" key="13">
    <source>
        <dbReference type="Proteomes" id="UP000192927"/>
    </source>
</evidence>
<dbReference type="Gene3D" id="2.40.70.10">
    <property type="entry name" value="Acid Proteases"/>
    <property type="match status" value="1"/>
</dbReference>
<feature type="compositionally biased region" description="Basic residues" evidence="9">
    <location>
        <begin position="1319"/>
        <end position="1330"/>
    </location>
</feature>
<dbReference type="InterPro" id="IPR000477">
    <property type="entry name" value="RT_dom"/>
</dbReference>
<dbReference type="EMBL" id="FWEW01003517">
    <property type="protein sequence ID" value="SLM39533.1"/>
    <property type="molecule type" value="Genomic_DNA"/>
</dbReference>
<evidence type="ECO:0000313" key="12">
    <source>
        <dbReference type="EMBL" id="SLM39533.1"/>
    </source>
</evidence>
<evidence type="ECO:0000256" key="3">
    <source>
        <dbReference type="ARBA" id="ARBA00022695"/>
    </source>
</evidence>
<dbReference type="Pfam" id="PF00078">
    <property type="entry name" value="RVT_1"/>
    <property type="match status" value="1"/>
</dbReference>
<dbReference type="CDD" id="cd09274">
    <property type="entry name" value="RNase_HI_RT_Ty3"/>
    <property type="match status" value="1"/>
</dbReference>
<feature type="domain" description="Reverse transcriptase" evidence="10">
    <location>
        <begin position="293"/>
        <end position="472"/>
    </location>
</feature>
<dbReference type="InterPro" id="IPR043128">
    <property type="entry name" value="Rev_trsase/Diguanyl_cyclase"/>
</dbReference>
<evidence type="ECO:0000259" key="11">
    <source>
        <dbReference type="PROSITE" id="PS50994"/>
    </source>
</evidence>
<dbReference type="SUPFAM" id="SSF50630">
    <property type="entry name" value="Acid proteases"/>
    <property type="match status" value="1"/>
</dbReference>
<dbReference type="CDD" id="cd00303">
    <property type="entry name" value="retropepsin_like"/>
    <property type="match status" value="1"/>
</dbReference>
<sequence length="1330" mass="149936">MEVGEPAEEEYEEELENEPEKFELMERLNLLSALNANLCILCGTIMAGEADPIPVQVLVDSGAEKQYVAAHIALQLPQYARKGADAQVCLPNGSTMVIHGSACFLLRLSTYQIHVEAHIIDLPDFDIILGLDWLCKANPVIDWKHLRIRVCNSQQNGHTLVPIANKAKVSSCNDVITGLNVMSYHASKKPLLRQTPQPPVAFLLVVREVLEAEDTTEGPKKKPTIPPVDDLELQALLKSFVTVFRHDLPDQLPPKRESKHTIDTGTAAPINLNAYPLSPIKLDKQTKQVEELLRKGLIRESASPWGFPVLFVQKSDGTWRMCIDYRTLNAVTVRNGYPLPRIQECLDCLSKAKVLSKLDLTSGYWQVRVAEADIPKTAFNTRQGKFKFTAMPFGLTNAPATFQTMMNGILRPYLDKFVIVYLDDIVIYSDNLWEHREHLQTILEKLKEHVLYAKPSKCVIAVPSLEFYGHIVGNGSIKPTRDKVAIIVQWPTPENVHHIATPLFDLLKEGDAEIRKNKYRSIQWTAACQLAFDTLKQAMTSEPVLQQPDIARPFIIEMDASEWAIGCSLLQLDADNGKSHPIAYDGRKLTGAELNYPVHEKELLAIKHALRTWYMYIDNGKPTVILTDHESLKYLKTTKNPSKRLARWISEFSEYDLDIKYRKGSEAIVPDAISRRPDLIGTTPGNRAVALNALYLTDPRIRFEDEDSWHTAMIQYLCNGTEPSPRQKKDVCNVADQFQLLEDGDLLRKVPEGTAPYLAHQFRVDFLEHMHTEYGHLGYPGLLGEREPPQHLVESTLQPFERWGIDLIGILPVTPNGNRWIITGVDYATGWPVARATKDALAITIAWFIYEVIFMNYGPPREILTDNGANLDADVIDHYMQILSTTHRHTTPYHPRTNGKVENLNGTLRAMLTKYLMNQPTKLWDLYLPQALFATRIRAHATSKYSPFYLLYGRHPYLPSDDNPPRPMEVSITLEQHEDRIKKLHHVRIAANELLLTRAIAARKVRSDLVKASSLKPGTWVLIRHEGPQKFEAKWYGPYKVLQRHILGTYRLADPSGRVLKNLVNGQRLINAHLRDDNVDSLWSDSKKQADFRRINIEVEKTSPEILEILDQMEPTPPTYDDLATMSRKEWQNTERAGARKPLVGEGQTETNQSRNPTGKIRSSAQPKRQASIMPPKETTISEENAPTVKPMVVPPVTMNNPIATATTDVPIVGATSLPDSEDALPSEGVKDLQMSTEVDSHTERELTPSVMRMQPEHGLTPLPGKETIPTPISPQSGPSEHTSAMARPRDTAANDELPIPAKSIEPAEPRDRSNAKYSFRKRPAPKKLF</sequence>
<proteinExistence type="predicted"/>
<dbReference type="SUPFAM" id="SSF56672">
    <property type="entry name" value="DNA/RNA polymerases"/>
    <property type="match status" value="1"/>
</dbReference>
<dbReference type="Pfam" id="PF17917">
    <property type="entry name" value="RT_RNaseH"/>
    <property type="match status" value="1"/>
</dbReference>
<protein>
    <recommendedName>
        <fullName evidence="1">RNA-directed DNA polymerase</fullName>
        <ecNumber evidence="1">2.7.7.49</ecNumber>
    </recommendedName>
</protein>
<keyword evidence="8" id="KW-0695">RNA-directed DNA polymerase</keyword>
<feature type="domain" description="Integrase catalytic" evidence="11">
    <location>
        <begin position="795"/>
        <end position="955"/>
    </location>
</feature>
<dbReference type="GO" id="GO:0005634">
    <property type="term" value="C:nucleus"/>
    <property type="evidence" value="ECO:0007669"/>
    <property type="project" value="UniProtKB-ARBA"/>
</dbReference>
<evidence type="ECO:0000256" key="4">
    <source>
        <dbReference type="ARBA" id="ARBA00022722"/>
    </source>
</evidence>
<evidence type="ECO:0000256" key="8">
    <source>
        <dbReference type="ARBA" id="ARBA00022918"/>
    </source>
</evidence>
<dbReference type="InterPro" id="IPR043502">
    <property type="entry name" value="DNA/RNA_pol_sf"/>
</dbReference>
<dbReference type="Gene3D" id="3.10.10.10">
    <property type="entry name" value="HIV Type 1 Reverse Transcriptase, subunit A, domain 1"/>
    <property type="match status" value="1"/>
</dbReference>
<dbReference type="InterPro" id="IPR036397">
    <property type="entry name" value="RNaseH_sf"/>
</dbReference>
<keyword evidence="5" id="KW-0255">Endonuclease</keyword>
<dbReference type="GO" id="GO:0015074">
    <property type="term" value="P:DNA integration"/>
    <property type="evidence" value="ECO:0007669"/>
    <property type="project" value="InterPro"/>
</dbReference>
<feature type="compositionally biased region" description="Polar residues" evidence="9">
    <location>
        <begin position="1148"/>
        <end position="1169"/>
    </location>
</feature>
<keyword evidence="4" id="KW-0540">Nuclease</keyword>
<dbReference type="Gene3D" id="3.30.420.10">
    <property type="entry name" value="Ribonuclease H-like superfamily/Ribonuclease H"/>
    <property type="match status" value="1"/>
</dbReference>
<dbReference type="InterPro" id="IPR041373">
    <property type="entry name" value="RT_RNaseH"/>
</dbReference>
<dbReference type="EC" id="2.7.7.49" evidence="1"/>
<feature type="region of interest" description="Disordered" evidence="9">
    <location>
        <begin position="1132"/>
        <end position="1176"/>
    </location>
</feature>
<dbReference type="SUPFAM" id="SSF53098">
    <property type="entry name" value="Ribonuclease H-like"/>
    <property type="match status" value="1"/>
</dbReference>
<dbReference type="PANTHER" id="PTHR37984:SF5">
    <property type="entry name" value="PROTEIN NYNRIN-LIKE"/>
    <property type="match status" value="1"/>
</dbReference>
<organism evidence="12 13">
    <name type="scientific">Lasallia pustulata</name>
    <dbReference type="NCBI Taxonomy" id="136370"/>
    <lineage>
        <taxon>Eukaryota</taxon>
        <taxon>Fungi</taxon>
        <taxon>Dikarya</taxon>
        <taxon>Ascomycota</taxon>
        <taxon>Pezizomycotina</taxon>
        <taxon>Lecanoromycetes</taxon>
        <taxon>OSLEUM clade</taxon>
        <taxon>Umbilicariomycetidae</taxon>
        <taxon>Umbilicariales</taxon>
        <taxon>Umbilicariaceae</taxon>
        <taxon>Lasallia</taxon>
    </lineage>
</organism>
<keyword evidence="13" id="KW-1185">Reference proteome</keyword>
<dbReference type="GO" id="GO:0003723">
    <property type="term" value="F:RNA binding"/>
    <property type="evidence" value="ECO:0007669"/>
    <property type="project" value="UniProtKB-KW"/>
</dbReference>
<dbReference type="GO" id="GO:0004519">
    <property type="term" value="F:endonuclease activity"/>
    <property type="evidence" value="ECO:0007669"/>
    <property type="project" value="UniProtKB-KW"/>
</dbReference>
<dbReference type="Pfam" id="PF08284">
    <property type="entry name" value="RVP_2"/>
    <property type="match status" value="1"/>
</dbReference>
<keyword evidence="6" id="KW-0378">Hydrolase</keyword>
<keyword evidence="3" id="KW-0548">Nucleotidyltransferase</keyword>